<feature type="repeat" description="ANK" evidence="3">
    <location>
        <begin position="271"/>
        <end position="303"/>
    </location>
</feature>
<evidence type="ECO:0000313" key="4">
    <source>
        <dbReference type="EMBL" id="KIM98643.1"/>
    </source>
</evidence>
<dbReference type="InParanoid" id="A0A0C3CI63"/>
<proteinExistence type="predicted"/>
<dbReference type="Pfam" id="PF12796">
    <property type="entry name" value="Ank_2"/>
    <property type="match status" value="2"/>
</dbReference>
<feature type="repeat" description="ANK" evidence="3">
    <location>
        <begin position="191"/>
        <end position="223"/>
    </location>
</feature>
<keyword evidence="2 3" id="KW-0040">ANK repeat</keyword>
<dbReference type="InterPro" id="IPR036770">
    <property type="entry name" value="Ankyrin_rpt-contain_sf"/>
</dbReference>
<dbReference type="Pfam" id="PF00023">
    <property type="entry name" value="Ank"/>
    <property type="match status" value="1"/>
</dbReference>
<evidence type="ECO:0000256" key="3">
    <source>
        <dbReference type="PROSITE-ProRule" id="PRU00023"/>
    </source>
</evidence>
<dbReference type="PRINTS" id="PR01415">
    <property type="entry name" value="ANKYRIN"/>
</dbReference>
<dbReference type="STRING" id="913774.A0A0C3CI63"/>
<dbReference type="Gene3D" id="1.25.40.20">
    <property type="entry name" value="Ankyrin repeat-containing domain"/>
    <property type="match status" value="1"/>
</dbReference>
<evidence type="ECO:0000256" key="1">
    <source>
        <dbReference type="ARBA" id="ARBA00022737"/>
    </source>
</evidence>
<evidence type="ECO:0000313" key="5">
    <source>
        <dbReference type="Proteomes" id="UP000054321"/>
    </source>
</evidence>
<gene>
    <name evidence="4" type="ORF">OIDMADRAFT_167435</name>
</gene>
<dbReference type="OrthoDB" id="20872at2759"/>
<dbReference type="PROSITE" id="PS50088">
    <property type="entry name" value="ANK_REPEAT"/>
    <property type="match status" value="4"/>
</dbReference>
<keyword evidence="1" id="KW-0677">Repeat</keyword>
<sequence>MEIFLAKGADIEARNRYNQTPLLRAVSAPNEELVDALLHAGADATVSHANNISVLVAAILHGRSLPVVKRVIQSLEASSDDIFAPCTSSEVLYRSIYTGIEPITRLLLDLGADFDTPDGYGTTALNAAAIWGNNDIVNLLLDRGADVLPYDSMGRSVLTSGAGTLNSATLERLLKATVSAGGNISMPSGDESWTPLHHSALNGDRANLELLINSGADVLAMGDNAITPLICALVRYGDDEIKYEEVCRVLIQAMVAAGVDLSTPSEVPTGSGMTPLHLAIDLEAESIVRLLIENGADISALDTSRQSKIENLSS</sequence>
<dbReference type="PROSITE" id="PS50297">
    <property type="entry name" value="ANK_REP_REGION"/>
    <property type="match status" value="4"/>
</dbReference>
<dbReference type="AlphaFoldDB" id="A0A0C3CI63"/>
<feature type="repeat" description="ANK" evidence="3">
    <location>
        <begin position="17"/>
        <end position="49"/>
    </location>
</feature>
<accession>A0A0C3CI63</accession>
<protein>
    <submittedName>
        <fullName evidence="4">Uncharacterized protein</fullName>
    </submittedName>
</protein>
<evidence type="ECO:0000256" key="2">
    <source>
        <dbReference type="ARBA" id="ARBA00023043"/>
    </source>
</evidence>
<feature type="repeat" description="ANK" evidence="3">
    <location>
        <begin position="120"/>
        <end position="152"/>
    </location>
</feature>
<organism evidence="4 5">
    <name type="scientific">Oidiodendron maius (strain Zn)</name>
    <dbReference type="NCBI Taxonomy" id="913774"/>
    <lineage>
        <taxon>Eukaryota</taxon>
        <taxon>Fungi</taxon>
        <taxon>Dikarya</taxon>
        <taxon>Ascomycota</taxon>
        <taxon>Pezizomycotina</taxon>
        <taxon>Leotiomycetes</taxon>
        <taxon>Leotiomycetes incertae sedis</taxon>
        <taxon>Myxotrichaceae</taxon>
        <taxon>Oidiodendron</taxon>
    </lineage>
</organism>
<dbReference type="SMART" id="SM00248">
    <property type="entry name" value="ANK"/>
    <property type="match status" value="5"/>
</dbReference>
<dbReference type="HOGENOM" id="CLU_885952_0_0_1"/>
<dbReference type="SUPFAM" id="SSF48403">
    <property type="entry name" value="Ankyrin repeat"/>
    <property type="match status" value="1"/>
</dbReference>
<name>A0A0C3CI63_OIDMZ</name>
<reference evidence="4 5" key="1">
    <citation type="submission" date="2014-04" db="EMBL/GenBank/DDBJ databases">
        <authorList>
            <consortium name="DOE Joint Genome Institute"/>
            <person name="Kuo A."/>
            <person name="Martino E."/>
            <person name="Perotto S."/>
            <person name="Kohler A."/>
            <person name="Nagy L.G."/>
            <person name="Floudas D."/>
            <person name="Copeland A."/>
            <person name="Barry K.W."/>
            <person name="Cichocki N."/>
            <person name="Veneault-Fourrey C."/>
            <person name="LaButti K."/>
            <person name="Lindquist E.A."/>
            <person name="Lipzen A."/>
            <person name="Lundell T."/>
            <person name="Morin E."/>
            <person name="Murat C."/>
            <person name="Sun H."/>
            <person name="Tunlid A."/>
            <person name="Henrissat B."/>
            <person name="Grigoriev I.V."/>
            <person name="Hibbett D.S."/>
            <person name="Martin F."/>
            <person name="Nordberg H.P."/>
            <person name="Cantor M.N."/>
            <person name="Hua S.X."/>
        </authorList>
    </citation>
    <scope>NUCLEOTIDE SEQUENCE [LARGE SCALE GENOMIC DNA]</scope>
    <source>
        <strain evidence="4 5">Zn</strain>
    </source>
</reference>
<dbReference type="Proteomes" id="UP000054321">
    <property type="component" value="Unassembled WGS sequence"/>
</dbReference>
<dbReference type="InterPro" id="IPR002110">
    <property type="entry name" value="Ankyrin_rpt"/>
</dbReference>
<dbReference type="EMBL" id="KN832880">
    <property type="protein sequence ID" value="KIM98643.1"/>
    <property type="molecule type" value="Genomic_DNA"/>
</dbReference>
<keyword evidence="5" id="KW-1185">Reference proteome</keyword>
<dbReference type="PANTHER" id="PTHR24171">
    <property type="entry name" value="ANKYRIN REPEAT DOMAIN-CONTAINING PROTEIN 39-RELATED"/>
    <property type="match status" value="1"/>
</dbReference>
<reference evidence="5" key="2">
    <citation type="submission" date="2015-01" db="EMBL/GenBank/DDBJ databases">
        <title>Evolutionary Origins and Diversification of the Mycorrhizal Mutualists.</title>
        <authorList>
            <consortium name="DOE Joint Genome Institute"/>
            <consortium name="Mycorrhizal Genomics Consortium"/>
            <person name="Kohler A."/>
            <person name="Kuo A."/>
            <person name="Nagy L.G."/>
            <person name="Floudas D."/>
            <person name="Copeland A."/>
            <person name="Barry K.W."/>
            <person name="Cichocki N."/>
            <person name="Veneault-Fourrey C."/>
            <person name="LaButti K."/>
            <person name="Lindquist E.A."/>
            <person name="Lipzen A."/>
            <person name="Lundell T."/>
            <person name="Morin E."/>
            <person name="Murat C."/>
            <person name="Riley R."/>
            <person name="Ohm R."/>
            <person name="Sun H."/>
            <person name="Tunlid A."/>
            <person name="Henrissat B."/>
            <person name="Grigoriev I.V."/>
            <person name="Hibbett D.S."/>
            <person name="Martin F."/>
        </authorList>
    </citation>
    <scope>NUCLEOTIDE SEQUENCE [LARGE SCALE GENOMIC DNA]</scope>
    <source>
        <strain evidence="5">Zn</strain>
    </source>
</reference>